<dbReference type="AlphaFoldDB" id="A0A133MZ54"/>
<evidence type="ECO:0000259" key="1">
    <source>
        <dbReference type="Pfam" id="PF03551"/>
    </source>
</evidence>
<accession>A0A133MZ54</accession>
<name>A0A133MZ54_CLOPF</name>
<dbReference type="Proteomes" id="UP000070646">
    <property type="component" value="Unassembled WGS sequence"/>
</dbReference>
<reference evidence="2 3" key="1">
    <citation type="submission" date="2016-01" db="EMBL/GenBank/DDBJ databases">
        <authorList>
            <person name="Oliw E.H."/>
        </authorList>
    </citation>
    <scope>NUCLEOTIDE SEQUENCE [LARGE SCALE GENOMIC DNA]</scope>
    <source>
        <strain evidence="2 3">MJR7757A</strain>
    </source>
</reference>
<dbReference type="InterPro" id="IPR005149">
    <property type="entry name" value="Tscrpt_reg_PadR_N"/>
</dbReference>
<dbReference type="Gene3D" id="1.10.10.10">
    <property type="entry name" value="Winged helix-like DNA-binding domain superfamily/Winged helix DNA-binding domain"/>
    <property type="match status" value="1"/>
</dbReference>
<feature type="domain" description="Transcription regulator PadR N-terminal" evidence="1">
    <location>
        <begin position="49"/>
        <end position="126"/>
    </location>
</feature>
<proteinExistence type="predicted"/>
<protein>
    <submittedName>
        <fullName evidence="2">Transcriptional regulator, PadR family</fullName>
    </submittedName>
</protein>
<gene>
    <name evidence="2" type="ORF">HMPREF3222_02304</name>
</gene>
<dbReference type="Pfam" id="PF03551">
    <property type="entry name" value="PadR"/>
    <property type="match status" value="1"/>
</dbReference>
<dbReference type="InterPro" id="IPR036390">
    <property type="entry name" value="WH_DNA-bd_sf"/>
</dbReference>
<dbReference type="InterPro" id="IPR052509">
    <property type="entry name" value="Metal_resp_DNA-bind_regulator"/>
</dbReference>
<dbReference type="InterPro" id="IPR036388">
    <property type="entry name" value="WH-like_DNA-bd_sf"/>
</dbReference>
<sequence length="153" mass="17974">MLITFWNKLSYTYNIKCKIGGEVFLDRRTRMVAPRNIINAKQLYSFYVLKELSKGHEVFGNKVLEAFRDEFSSAPLPFPVSSSTIYDTLYDLEQKGLVTSYWIGDDFINKRTKKMYRITDEGKEYYKLHVADYVDALRKNKSIIDILIKMLTN</sequence>
<dbReference type="EMBL" id="LRPU01000128">
    <property type="protein sequence ID" value="KXA09326.1"/>
    <property type="molecule type" value="Genomic_DNA"/>
</dbReference>
<comment type="caution">
    <text evidence="2">The sequence shown here is derived from an EMBL/GenBank/DDBJ whole genome shotgun (WGS) entry which is preliminary data.</text>
</comment>
<evidence type="ECO:0000313" key="3">
    <source>
        <dbReference type="Proteomes" id="UP000070646"/>
    </source>
</evidence>
<dbReference type="PANTHER" id="PTHR33169">
    <property type="entry name" value="PADR-FAMILY TRANSCRIPTIONAL REGULATOR"/>
    <property type="match status" value="1"/>
</dbReference>
<evidence type="ECO:0000313" key="2">
    <source>
        <dbReference type="EMBL" id="KXA09326.1"/>
    </source>
</evidence>
<dbReference type="PATRIC" id="fig|1502.174.peg.2319"/>
<dbReference type="SUPFAM" id="SSF46785">
    <property type="entry name" value="Winged helix' DNA-binding domain"/>
    <property type="match status" value="1"/>
</dbReference>
<organism evidence="2 3">
    <name type="scientific">Clostridium perfringens</name>
    <dbReference type="NCBI Taxonomy" id="1502"/>
    <lineage>
        <taxon>Bacteria</taxon>
        <taxon>Bacillati</taxon>
        <taxon>Bacillota</taxon>
        <taxon>Clostridia</taxon>
        <taxon>Eubacteriales</taxon>
        <taxon>Clostridiaceae</taxon>
        <taxon>Clostridium</taxon>
    </lineage>
</organism>
<dbReference type="PANTHER" id="PTHR33169:SF14">
    <property type="entry name" value="TRANSCRIPTIONAL REGULATOR RV3488"/>
    <property type="match status" value="1"/>
</dbReference>